<name>A0ABW1R424_9LACO</name>
<organism evidence="2 3">
    <name type="scientific">Lactiplantibacillus dongliensis</name>
    <dbReference type="NCBI Taxonomy" id="2559919"/>
    <lineage>
        <taxon>Bacteria</taxon>
        <taxon>Bacillati</taxon>
        <taxon>Bacillota</taxon>
        <taxon>Bacilli</taxon>
        <taxon>Lactobacillales</taxon>
        <taxon>Lactobacillaceae</taxon>
        <taxon>Lactiplantibacillus</taxon>
    </lineage>
</organism>
<sequence length="243" mass="28121">MGRLWQVQYRYYWQLVKYRFWLVTLSISVASCLVGTQLWGDICLNIVSKFFMGPTTVDLHQHEIVFPSLWLCYYLFPLIIVGNSFQVLWKQHVVQLLGYHFSKAHFGQLNLILVNLVAFLYTILGIGSMAMISCVNNTVPLRIGVLQGINAWLIWGLLVYAEVLLILLFQLLGNLINTALGLFGPTVLLVLTIYWDNRYNPLNLSVFQRASDLNMTTILVLVGSLLSLILSYYYYYYRYCEVY</sequence>
<proteinExistence type="predicted"/>
<feature type="transmembrane region" description="Helical" evidence="1">
    <location>
        <begin position="215"/>
        <end position="235"/>
    </location>
</feature>
<dbReference type="RefSeq" id="WP_137640370.1">
    <property type="nucleotide sequence ID" value="NZ_BJDK01000019.1"/>
</dbReference>
<keyword evidence="1" id="KW-0812">Transmembrane</keyword>
<keyword evidence="1" id="KW-0472">Membrane</keyword>
<feature type="transmembrane region" description="Helical" evidence="1">
    <location>
        <begin position="20"/>
        <end position="48"/>
    </location>
</feature>
<dbReference type="PROSITE" id="PS51257">
    <property type="entry name" value="PROKAR_LIPOPROTEIN"/>
    <property type="match status" value="1"/>
</dbReference>
<keyword evidence="3" id="KW-1185">Reference proteome</keyword>
<comment type="caution">
    <text evidence="2">The sequence shown here is derived from an EMBL/GenBank/DDBJ whole genome shotgun (WGS) entry which is preliminary data.</text>
</comment>
<evidence type="ECO:0000313" key="2">
    <source>
        <dbReference type="EMBL" id="MFC6164165.1"/>
    </source>
</evidence>
<evidence type="ECO:0000313" key="3">
    <source>
        <dbReference type="Proteomes" id="UP001596253"/>
    </source>
</evidence>
<evidence type="ECO:0000256" key="1">
    <source>
        <dbReference type="SAM" id="Phobius"/>
    </source>
</evidence>
<feature type="transmembrane region" description="Helical" evidence="1">
    <location>
        <begin position="109"/>
        <end position="132"/>
    </location>
</feature>
<gene>
    <name evidence="2" type="ORF">ACFP3T_05715</name>
</gene>
<feature type="transmembrane region" description="Helical" evidence="1">
    <location>
        <begin position="179"/>
        <end position="195"/>
    </location>
</feature>
<feature type="transmembrane region" description="Helical" evidence="1">
    <location>
        <begin position="152"/>
        <end position="172"/>
    </location>
</feature>
<dbReference type="Proteomes" id="UP001596253">
    <property type="component" value="Unassembled WGS sequence"/>
</dbReference>
<reference evidence="3" key="1">
    <citation type="journal article" date="2019" name="Int. J. Syst. Evol. Microbiol.">
        <title>The Global Catalogue of Microorganisms (GCM) 10K type strain sequencing project: providing services to taxonomists for standard genome sequencing and annotation.</title>
        <authorList>
            <consortium name="The Broad Institute Genomics Platform"/>
            <consortium name="The Broad Institute Genome Sequencing Center for Infectious Disease"/>
            <person name="Wu L."/>
            <person name="Ma J."/>
        </authorList>
    </citation>
    <scope>NUCLEOTIDE SEQUENCE [LARGE SCALE GENOMIC DNA]</scope>
    <source>
        <strain evidence="3">CCM 8932</strain>
    </source>
</reference>
<keyword evidence="1" id="KW-1133">Transmembrane helix</keyword>
<accession>A0ABW1R424</accession>
<dbReference type="EMBL" id="JBHSSD010000026">
    <property type="protein sequence ID" value="MFC6164165.1"/>
    <property type="molecule type" value="Genomic_DNA"/>
</dbReference>
<protein>
    <submittedName>
        <fullName evidence="2">Uncharacterized protein</fullName>
    </submittedName>
</protein>
<feature type="transmembrane region" description="Helical" evidence="1">
    <location>
        <begin position="68"/>
        <end position="89"/>
    </location>
</feature>